<name>A0A8J3FGP8_9ACTN</name>
<protein>
    <submittedName>
        <fullName evidence="2">Uncharacterized protein</fullName>
    </submittedName>
</protein>
<feature type="region of interest" description="Disordered" evidence="1">
    <location>
        <begin position="97"/>
        <end position="159"/>
    </location>
</feature>
<gene>
    <name evidence="2" type="ORF">GCM10010124_08220</name>
</gene>
<dbReference type="AlphaFoldDB" id="A0A8J3FGP8"/>
<dbReference type="Proteomes" id="UP000662200">
    <property type="component" value="Unassembled WGS sequence"/>
</dbReference>
<organism evidence="2 3">
    <name type="scientific">Pilimelia terevasa</name>
    <dbReference type="NCBI Taxonomy" id="53372"/>
    <lineage>
        <taxon>Bacteria</taxon>
        <taxon>Bacillati</taxon>
        <taxon>Actinomycetota</taxon>
        <taxon>Actinomycetes</taxon>
        <taxon>Micromonosporales</taxon>
        <taxon>Micromonosporaceae</taxon>
        <taxon>Pilimelia</taxon>
    </lineage>
</organism>
<evidence type="ECO:0000313" key="2">
    <source>
        <dbReference type="EMBL" id="GGK18020.1"/>
    </source>
</evidence>
<sequence length="578" mass="57595">MPTRVLLEGPAIEPLLAQVREEYGPTARIISADKVRRGGLGGFFAREHYELSVEIDAPVEGAAAPPAGTAAPAAAAPAAAAEPMDLLALVESRQDALGAPEPTVPAPATARGRRRAARAAAALTAGPHGDTAAAPAAPPPGFTATLTGTPGSGDPLADIAPEPAAAPTVPLVRGNLVSTVNPGFAEVLAGLRGGLRAPVPPDSDFTDSDFTGPAATPAGIPAAQTIPAGTTPAGAAADPEGGVSAAAHAAHADTPPVRSAGDAEEADSPHLANAGPMYGPLAGQRRRAETPGGPAAEGGAGTRWLPPSADAPQPAEPDGAEDPDAPAAGPPAAEAHAAPEPEPAAAGGPHTAALIALGVPDELAVRADDADVYQAALQALATLPPAPPLPTLPGDVLVLAGELAATLPIAERVVDQLRIGRNALFVVTESLAGTGLHSSRRLADAADAARKAVTLRGIDHPHVVVADVPLHGRPAGWVDDLCTALDASDLWGVVDATRKTADSAGHLNGMGEIDALALYGLSATADPASALHLNVPVALLDGLPASAHAWAALLAARLGAAPLPSRRRRRRAAHRERP</sequence>
<feature type="compositionally biased region" description="Low complexity" evidence="1">
    <location>
        <begin position="211"/>
        <end position="249"/>
    </location>
</feature>
<feature type="compositionally biased region" description="Low complexity" evidence="1">
    <location>
        <begin position="118"/>
        <end position="135"/>
    </location>
</feature>
<reference evidence="2" key="1">
    <citation type="journal article" date="2014" name="Int. J. Syst. Evol. Microbiol.">
        <title>Complete genome sequence of Corynebacterium casei LMG S-19264T (=DSM 44701T), isolated from a smear-ripened cheese.</title>
        <authorList>
            <consortium name="US DOE Joint Genome Institute (JGI-PGF)"/>
            <person name="Walter F."/>
            <person name="Albersmeier A."/>
            <person name="Kalinowski J."/>
            <person name="Ruckert C."/>
        </authorList>
    </citation>
    <scope>NUCLEOTIDE SEQUENCE</scope>
    <source>
        <strain evidence="2">JCM 3091</strain>
    </source>
</reference>
<proteinExistence type="predicted"/>
<reference evidence="2" key="2">
    <citation type="submission" date="2020-09" db="EMBL/GenBank/DDBJ databases">
        <authorList>
            <person name="Sun Q."/>
            <person name="Ohkuma M."/>
        </authorList>
    </citation>
    <scope>NUCLEOTIDE SEQUENCE</scope>
    <source>
        <strain evidence="2">JCM 3091</strain>
    </source>
</reference>
<evidence type="ECO:0000313" key="3">
    <source>
        <dbReference type="Proteomes" id="UP000662200"/>
    </source>
</evidence>
<evidence type="ECO:0000256" key="1">
    <source>
        <dbReference type="SAM" id="MobiDB-lite"/>
    </source>
</evidence>
<dbReference type="RefSeq" id="WP_189112817.1">
    <property type="nucleotide sequence ID" value="NZ_BMQC01000002.1"/>
</dbReference>
<feature type="compositionally biased region" description="Low complexity" evidence="1">
    <location>
        <begin position="325"/>
        <end position="348"/>
    </location>
</feature>
<accession>A0A8J3FGP8</accession>
<comment type="caution">
    <text evidence="2">The sequence shown here is derived from an EMBL/GenBank/DDBJ whole genome shotgun (WGS) entry which is preliminary data.</text>
</comment>
<feature type="region of interest" description="Disordered" evidence="1">
    <location>
        <begin position="200"/>
        <end position="348"/>
    </location>
</feature>
<dbReference type="EMBL" id="BMQC01000002">
    <property type="protein sequence ID" value="GGK18020.1"/>
    <property type="molecule type" value="Genomic_DNA"/>
</dbReference>
<keyword evidence="3" id="KW-1185">Reference proteome</keyword>